<evidence type="ECO:0000256" key="1">
    <source>
        <dbReference type="ARBA" id="ARBA00023172"/>
    </source>
</evidence>
<accession>A0A1E7KRK3</accession>
<dbReference type="EMBL" id="LJGW01000625">
    <property type="protein sequence ID" value="OEV06534.1"/>
    <property type="molecule type" value="Genomic_DNA"/>
</dbReference>
<dbReference type="Proteomes" id="UP000176005">
    <property type="component" value="Unassembled WGS sequence"/>
</dbReference>
<dbReference type="GO" id="GO:0015074">
    <property type="term" value="P:DNA integration"/>
    <property type="evidence" value="ECO:0007669"/>
    <property type="project" value="InterPro"/>
</dbReference>
<dbReference type="GO" id="GO:0006310">
    <property type="term" value="P:DNA recombination"/>
    <property type="evidence" value="ECO:0007669"/>
    <property type="project" value="UniProtKB-KW"/>
</dbReference>
<proteinExistence type="predicted"/>
<comment type="caution">
    <text evidence="3">The sequence shown here is derived from an EMBL/GenBank/DDBJ whole genome shotgun (WGS) entry which is preliminary data.</text>
</comment>
<organism evidence="3 4">
    <name type="scientific">Streptomyces nanshensis</name>
    <dbReference type="NCBI Taxonomy" id="518642"/>
    <lineage>
        <taxon>Bacteria</taxon>
        <taxon>Bacillati</taxon>
        <taxon>Actinomycetota</taxon>
        <taxon>Actinomycetes</taxon>
        <taxon>Kitasatosporales</taxon>
        <taxon>Streptomycetaceae</taxon>
        <taxon>Streptomyces</taxon>
    </lineage>
</organism>
<sequence length="646" mass="73186">MTATTTSPPTSSKRWSGHSRFEGQAARNMLTQFPPRTRPETWAMTERSREEVIARISRPPLRARVKTTHDARRYGVCKILEWLETFPGTTWQERWQASPGNSLGFQWIEPVMAWLAERGEKPREEGLRSGILCLAFADVIRFDLEFLLRVVRTRNWRVAVVEHRDPEGFARLEEATDPVLLASRMGHTARTQLAMIMLAKGGGVGDITVGDCIELRHTEVANLGRYGDSRSLFYSLLKDIGQFPPDAPTTLRALTLYSGQLTPAQLVDRYQLEYQPVRDLIVDYLTERQPALDYASFEDLARVLALHFWKNLEDHNPGITSLHLDREVAAAWKERLRVKVTHRRMPDGTTTAVTTPRASYASSLGYVRAFYLDIAEWALEDPARWGPWAVPSPVSSNEITYKKLNSRRKARMDQRTRERLPVLPALVSAAEKRLQEARTRLEAIRAAPGGQSFTVLGETFTKANRPNRLESHGSSCAYDESGRRHHFGQAEHRAFWAWAAIEFLRHTGVRIEEMLETSHHSITQYTLPTTGELIPLLQIAPSKTDEERLLVVSPELADVLSAIVSRVRGPNGAIPLIPFYDGLEKIWHPPVPLLFQWISGGQRRAVSSNSIRKALNEVLKATGLTDSAGQPLEFQPHDFRRIFTTE</sequence>
<feature type="region of interest" description="Disordered" evidence="2">
    <location>
        <begin position="1"/>
        <end position="20"/>
    </location>
</feature>
<reference evidence="3 4" key="1">
    <citation type="journal article" date="2016" name="Front. Microbiol.">
        <title>Comparative Genomics Analysis of Streptomyces Species Reveals Their Adaptation to the Marine Environment and Their Diversity at the Genomic Level.</title>
        <authorList>
            <person name="Tian X."/>
            <person name="Zhang Z."/>
            <person name="Yang T."/>
            <person name="Chen M."/>
            <person name="Li J."/>
            <person name="Chen F."/>
            <person name="Yang J."/>
            <person name="Li W."/>
            <person name="Zhang B."/>
            <person name="Zhang Z."/>
            <person name="Wu J."/>
            <person name="Zhang C."/>
            <person name="Long L."/>
            <person name="Xiao J."/>
        </authorList>
    </citation>
    <scope>NUCLEOTIDE SEQUENCE [LARGE SCALE GENOMIC DNA]</scope>
    <source>
        <strain evidence="3 4">SCSIO 10429</strain>
    </source>
</reference>
<dbReference type="InterPro" id="IPR011010">
    <property type="entry name" value="DNA_brk_join_enz"/>
</dbReference>
<dbReference type="SUPFAM" id="SSF56349">
    <property type="entry name" value="DNA breaking-rejoining enzymes"/>
    <property type="match status" value="1"/>
</dbReference>
<feature type="compositionally biased region" description="Low complexity" evidence="2">
    <location>
        <begin position="1"/>
        <end position="12"/>
    </location>
</feature>
<protein>
    <recommendedName>
        <fullName evidence="5">Tyr recombinase domain-containing protein</fullName>
    </recommendedName>
</protein>
<gene>
    <name evidence="3" type="ORF">AN218_30375</name>
</gene>
<feature type="non-terminal residue" evidence="3">
    <location>
        <position position="646"/>
    </location>
</feature>
<dbReference type="RefSeq" id="WP_141747764.1">
    <property type="nucleotide sequence ID" value="NZ_LJGW01000625.1"/>
</dbReference>
<keyword evidence="1" id="KW-0233">DNA recombination</keyword>
<dbReference type="InterPro" id="IPR013762">
    <property type="entry name" value="Integrase-like_cat_sf"/>
</dbReference>
<dbReference type="GO" id="GO:0003677">
    <property type="term" value="F:DNA binding"/>
    <property type="evidence" value="ECO:0007669"/>
    <property type="project" value="InterPro"/>
</dbReference>
<dbReference type="AlphaFoldDB" id="A0A1E7KRK3"/>
<name>A0A1E7KRK3_9ACTN</name>
<dbReference type="Gene3D" id="1.10.443.10">
    <property type="entry name" value="Intergrase catalytic core"/>
    <property type="match status" value="1"/>
</dbReference>
<evidence type="ECO:0000313" key="4">
    <source>
        <dbReference type="Proteomes" id="UP000176005"/>
    </source>
</evidence>
<evidence type="ECO:0000313" key="3">
    <source>
        <dbReference type="EMBL" id="OEV06534.1"/>
    </source>
</evidence>
<evidence type="ECO:0008006" key="5">
    <source>
        <dbReference type="Google" id="ProtNLM"/>
    </source>
</evidence>
<evidence type="ECO:0000256" key="2">
    <source>
        <dbReference type="SAM" id="MobiDB-lite"/>
    </source>
</evidence>
<keyword evidence="4" id="KW-1185">Reference proteome</keyword>